<dbReference type="GO" id="GO:0005886">
    <property type="term" value="C:plasma membrane"/>
    <property type="evidence" value="ECO:0007669"/>
    <property type="project" value="UniProtKB-SubCell"/>
</dbReference>
<comment type="subcellular location">
    <subcellularLocation>
        <location evidence="1">Cell inner membrane</location>
    </subcellularLocation>
</comment>
<keyword evidence="2" id="KW-1003">Cell membrane</keyword>
<dbReference type="GO" id="GO:0009247">
    <property type="term" value="P:glycolipid biosynthetic process"/>
    <property type="evidence" value="ECO:0007669"/>
    <property type="project" value="UniProtKB-ARBA"/>
</dbReference>
<evidence type="ECO:0000256" key="1">
    <source>
        <dbReference type="ARBA" id="ARBA00004533"/>
    </source>
</evidence>
<evidence type="ECO:0000256" key="5">
    <source>
        <dbReference type="ARBA" id="ARBA00023136"/>
    </source>
</evidence>
<name>A0A2R4VZE5_THEAF</name>
<keyword evidence="5" id="KW-0472">Membrane</keyword>
<dbReference type="OrthoDB" id="9801955at2"/>
<evidence type="ECO:0000313" key="8">
    <source>
        <dbReference type="Proteomes" id="UP000244792"/>
    </source>
</evidence>
<dbReference type="CDD" id="cd07984">
    <property type="entry name" value="LPLAT_LABLAT-like"/>
    <property type="match status" value="1"/>
</dbReference>
<dbReference type="AlphaFoldDB" id="A0A2R4VZE5"/>
<dbReference type="GO" id="GO:0016746">
    <property type="term" value="F:acyltransferase activity"/>
    <property type="evidence" value="ECO:0007669"/>
    <property type="project" value="UniProtKB-KW"/>
</dbReference>
<dbReference type="PANTHER" id="PTHR30606:SF10">
    <property type="entry name" value="PHOSPHATIDYLINOSITOL MANNOSIDE ACYLTRANSFERASE"/>
    <property type="match status" value="1"/>
</dbReference>
<evidence type="ECO:0000256" key="3">
    <source>
        <dbReference type="ARBA" id="ARBA00022519"/>
    </source>
</evidence>
<reference evidence="7 8" key="1">
    <citation type="submission" date="2017-04" db="EMBL/GenBank/DDBJ databases">
        <title>Genomic insights into metabolism of Thermodesulfobium acidiphilum.</title>
        <authorList>
            <person name="Toshchakov S.V."/>
            <person name="Frolov E.N."/>
            <person name="Kublanov I.V."/>
            <person name="Samarov N.I."/>
            <person name="Novikov A."/>
            <person name="Lebedinsky A.V."/>
            <person name="Bonch-Osmolovskaya E.A."/>
            <person name="Chernyh N.A."/>
        </authorList>
    </citation>
    <scope>NUCLEOTIDE SEQUENCE [LARGE SCALE GENOMIC DNA]</scope>
    <source>
        <strain evidence="7 8">3127-1</strain>
    </source>
</reference>
<dbReference type="InterPro" id="IPR004960">
    <property type="entry name" value="LipA_acyltrans"/>
</dbReference>
<dbReference type="EMBL" id="CP020921">
    <property type="protein sequence ID" value="AWB09919.1"/>
    <property type="molecule type" value="Genomic_DNA"/>
</dbReference>
<keyword evidence="4 7" id="KW-0808">Transferase</keyword>
<dbReference type="Proteomes" id="UP000244792">
    <property type="component" value="Chromosome"/>
</dbReference>
<organism evidence="7 8">
    <name type="scientific">Thermodesulfobium acidiphilum</name>
    <dbReference type="NCBI Taxonomy" id="1794699"/>
    <lineage>
        <taxon>Bacteria</taxon>
        <taxon>Pseudomonadati</taxon>
        <taxon>Thermodesulfobiota</taxon>
        <taxon>Thermodesulfobiia</taxon>
        <taxon>Thermodesulfobiales</taxon>
        <taxon>Thermodesulfobiaceae</taxon>
        <taxon>Thermodesulfobium</taxon>
    </lineage>
</organism>
<accession>A0A2R4VZE5</accession>
<evidence type="ECO:0000313" key="7">
    <source>
        <dbReference type="EMBL" id="AWB09919.1"/>
    </source>
</evidence>
<dbReference type="KEGG" id="taci:TDSAC_0545"/>
<keyword evidence="8" id="KW-1185">Reference proteome</keyword>
<keyword evidence="3" id="KW-0997">Cell inner membrane</keyword>
<evidence type="ECO:0000256" key="2">
    <source>
        <dbReference type="ARBA" id="ARBA00022475"/>
    </source>
</evidence>
<proteinExistence type="predicted"/>
<keyword evidence="6" id="KW-0012">Acyltransferase</keyword>
<dbReference type="Pfam" id="PF03279">
    <property type="entry name" value="Lip_A_acyltrans"/>
    <property type="match status" value="1"/>
</dbReference>
<protein>
    <submittedName>
        <fullName evidence="7">KDO2-lipid IV(A) lauroyltransferase</fullName>
    </submittedName>
</protein>
<evidence type="ECO:0000256" key="6">
    <source>
        <dbReference type="ARBA" id="ARBA00023315"/>
    </source>
</evidence>
<sequence>MFFKERIKIFLCYFIFENIRFFARPISFFMKSLHKKGFRLAKLRFKNLFPNLSEKELNILVSQNFYNYSIYYLEIILLPLLIKFTKYFINNFQESYSILRNCFLKANDKGIVVITAHFGNWDLGSYIISSISKECNKKTFAVAESIKPKWLFKFFKWTREKAGLETIPLNESTGIKSLKELKKGNVIALVVDRNLTKHGIKTTFFGRECIFNDGPSILIKRTNPKLFIAGLYRLNKKYQIYFKEIEYKSESSKEEITNLLIKNLEEMIKISPTQWFIFQPNWIGDDYE</sequence>
<dbReference type="PANTHER" id="PTHR30606">
    <property type="entry name" value="LIPID A BIOSYNTHESIS LAUROYL ACYLTRANSFERASE"/>
    <property type="match status" value="1"/>
</dbReference>
<evidence type="ECO:0000256" key="4">
    <source>
        <dbReference type="ARBA" id="ARBA00022679"/>
    </source>
</evidence>
<dbReference type="RefSeq" id="WP_108308755.1">
    <property type="nucleotide sequence ID" value="NZ_CP020921.1"/>
</dbReference>
<gene>
    <name evidence="7" type="ORF">TDSAC_0545</name>
</gene>